<dbReference type="EMBL" id="MU274631">
    <property type="protein sequence ID" value="KAI0026401.1"/>
    <property type="molecule type" value="Genomic_DNA"/>
</dbReference>
<feature type="non-terminal residue" evidence="1">
    <location>
        <position position="78"/>
    </location>
</feature>
<evidence type="ECO:0000313" key="1">
    <source>
        <dbReference type="EMBL" id="KAI0026401.1"/>
    </source>
</evidence>
<gene>
    <name evidence="1" type="ORF">K488DRAFT_92652</name>
</gene>
<comment type="caution">
    <text evidence="1">The sequence shown here is derived from an EMBL/GenBank/DDBJ whole genome shotgun (WGS) entry which is preliminary data.</text>
</comment>
<sequence>MSGLKNSPFGKRVRATQLDDDEWDDDGPRRNRPRVLAHAFPRDPDPDPAARDYGDRFVPTRDGDLRTSYHLIDDAGPS</sequence>
<proteinExistence type="predicted"/>
<dbReference type="Proteomes" id="UP000814128">
    <property type="component" value="Unassembled WGS sequence"/>
</dbReference>
<protein>
    <submittedName>
        <fullName evidence="1">Uncharacterized protein</fullName>
    </submittedName>
</protein>
<keyword evidence="2" id="KW-1185">Reference proteome</keyword>
<accession>A0ACB8Q3U2</accession>
<reference evidence="1" key="2">
    <citation type="journal article" date="2022" name="New Phytol.">
        <title>Evolutionary transition to the ectomycorrhizal habit in the genomes of a hyperdiverse lineage of mushroom-forming fungi.</title>
        <authorList>
            <person name="Looney B."/>
            <person name="Miyauchi S."/>
            <person name="Morin E."/>
            <person name="Drula E."/>
            <person name="Courty P.E."/>
            <person name="Kohler A."/>
            <person name="Kuo A."/>
            <person name="LaButti K."/>
            <person name="Pangilinan J."/>
            <person name="Lipzen A."/>
            <person name="Riley R."/>
            <person name="Andreopoulos W."/>
            <person name="He G."/>
            <person name="Johnson J."/>
            <person name="Nolan M."/>
            <person name="Tritt A."/>
            <person name="Barry K.W."/>
            <person name="Grigoriev I.V."/>
            <person name="Nagy L.G."/>
            <person name="Hibbett D."/>
            <person name="Henrissat B."/>
            <person name="Matheny P.B."/>
            <person name="Labbe J."/>
            <person name="Martin F.M."/>
        </authorList>
    </citation>
    <scope>NUCLEOTIDE SEQUENCE</scope>
    <source>
        <strain evidence="1">EC-137</strain>
    </source>
</reference>
<organism evidence="1 2">
    <name type="scientific">Vararia minispora EC-137</name>
    <dbReference type="NCBI Taxonomy" id="1314806"/>
    <lineage>
        <taxon>Eukaryota</taxon>
        <taxon>Fungi</taxon>
        <taxon>Dikarya</taxon>
        <taxon>Basidiomycota</taxon>
        <taxon>Agaricomycotina</taxon>
        <taxon>Agaricomycetes</taxon>
        <taxon>Russulales</taxon>
        <taxon>Lachnocladiaceae</taxon>
        <taxon>Vararia</taxon>
    </lineage>
</organism>
<evidence type="ECO:0000313" key="2">
    <source>
        <dbReference type="Proteomes" id="UP000814128"/>
    </source>
</evidence>
<name>A0ACB8Q3U2_9AGAM</name>
<reference evidence="1" key="1">
    <citation type="submission" date="2021-02" db="EMBL/GenBank/DDBJ databases">
        <authorList>
            <consortium name="DOE Joint Genome Institute"/>
            <person name="Ahrendt S."/>
            <person name="Looney B.P."/>
            <person name="Miyauchi S."/>
            <person name="Morin E."/>
            <person name="Drula E."/>
            <person name="Courty P.E."/>
            <person name="Chicoki N."/>
            <person name="Fauchery L."/>
            <person name="Kohler A."/>
            <person name="Kuo A."/>
            <person name="Labutti K."/>
            <person name="Pangilinan J."/>
            <person name="Lipzen A."/>
            <person name="Riley R."/>
            <person name="Andreopoulos W."/>
            <person name="He G."/>
            <person name="Johnson J."/>
            <person name="Barry K.W."/>
            <person name="Grigoriev I.V."/>
            <person name="Nagy L."/>
            <person name="Hibbett D."/>
            <person name="Henrissat B."/>
            <person name="Matheny P.B."/>
            <person name="Labbe J."/>
            <person name="Martin F."/>
        </authorList>
    </citation>
    <scope>NUCLEOTIDE SEQUENCE</scope>
    <source>
        <strain evidence="1">EC-137</strain>
    </source>
</reference>